<reference evidence="1 2" key="1">
    <citation type="submission" date="2021-03" db="EMBL/GenBank/DDBJ databases">
        <authorList>
            <person name="King G.J."/>
            <person name="Bancroft I."/>
            <person name="Baten A."/>
            <person name="Bloomfield J."/>
            <person name="Borpatragohain P."/>
            <person name="He Z."/>
            <person name="Irish N."/>
            <person name="Irwin J."/>
            <person name="Liu K."/>
            <person name="Mauleon R.P."/>
            <person name="Moore J."/>
            <person name="Morris R."/>
            <person name="Ostergaard L."/>
            <person name="Wang B."/>
            <person name="Wells R."/>
        </authorList>
    </citation>
    <scope>NUCLEOTIDE SEQUENCE [LARGE SCALE GENOMIC DNA]</scope>
    <source>
        <strain evidence="1">R-o-18</strain>
        <tissue evidence="1">Leaf</tissue>
    </source>
</reference>
<keyword evidence="2" id="KW-1185">Reference proteome</keyword>
<protein>
    <submittedName>
        <fullName evidence="1">Uncharacterized protein</fullName>
    </submittedName>
</protein>
<sequence>RNQRDSLLNEVDAEIDLNRTMDVALWKCKIDKYKKKFSTNDTWGHIREAHPSCISWSNGVVSVCHSQLTKGMLAEKYTMNWICITHLVQPKDMPDGPDHALFMLRTSLCDLERKE</sequence>
<dbReference type="EMBL" id="JADBGQ010000003">
    <property type="protein sequence ID" value="KAG5407170.1"/>
    <property type="molecule type" value="Genomic_DNA"/>
</dbReference>
<evidence type="ECO:0000313" key="1">
    <source>
        <dbReference type="EMBL" id="KAG5407170.1"/>
    </source>
</evidence>
<feature type="non-terminal residue" evidence="1">
    <location>
        <position position="1"/>
    </location>
</feature>
<proteinExistence type="predicted"/>
<comment type="caution">
    <text evidence="1">The sequence shown here is derived from an EMBL/GenBank/DDBJ whole genome shotgun (WGS) entry which is preliminary data.</text>
</comment>
<accession>A0ABQ7NAT9</accession>
<gene>
    <name evidence="1" type="primary">A03p061910.1_BraROA</name>
    <name evidence="1" type="ORF">IGI04_013289</name>
</gene>
<organism evidence="1 2">
    <name type="scientific">Brassica rapa subsp. trilocularis</name>
    <dbReference type="NCBI Taxonomy" id="1813537"/>
    <lineage>
        <taxon>Eukaryota</taxon>
        <taxon>Viridiplantae</taxon>
        <taxon>Streptophyta</taxon>
        <taxon>Embryophyta</taxon>
        <taxon>Tracheophyta</taxon>
        <taxon>Spermatophyta</taxon>
        <taxon>Magnoliopsida</taxon>
        <taxon>eudicotyledons</taxon>
        <taxon>Gunneridae</taxon>
        <taxon>Pentapetalae</taxon>
        <taxon>rosids</taxon>
        <taxon>malvids</taxon>
        <taxon>Brassicales</taxon>
        <taxon>Brassicaceae</taxon>
        <taxon>Brassiceae</taxon>
        <taxon>Brassica</taxon>
    </lineage>
</organism>
<evidence type="ECO:0000313" key="2">
    <source>
        <dbReference type="Proteomes" id="UP000823674"/>
    </source>
</evidence>
<name>A0ABQ7NAT9_BRACM</name>
<dbReference type="Proteomes" id="UP000823674">
    <property type="component" value="Chromosome A03"/>
</dbReference>